<accession>A0A8J5M199</accession>
<gene>
    <name evidence="1" type="ORF">JG688_00017520</name>
</gene>
<dbReference type="Proteomes" id="UP000709295">
    <property type="component" value="Unassembled WGS sequence"/>
</dbReference>
<dbReference type="AlphaFoldDB" id="A0A8J5M199"/>
<comment type="caution">
    <text evidence="1">The sequence shown here is derived from an EMBL/GenBank/DDBJ whole genome shotgun (WGS) entry which is preliminary data.</text>
</comment>
<reference evidence="1" key="1">
    <citation type="submission" date="2021-01" db="EMBL/GenBank/DDBJ databases">
        <title>Phytophthora aleatoria, a newly-described species from Pinus radiata is distinct from Phytophthora cactorum isolates based on comparative genomics.</title>
        <authorList>
            <person name="Mcdougal R."/>
            <person name="Panda P."/>
            <person name="Williams N."/>
            <person name="Studholme D.J."/>
        </authorList>
    </citation>
    <scope>NUCLEOTIDE SEQUENCE</scope>
    <source>
        <strain evidence="1">NZFS 4037</strain>
    </source>
</reference>
<name>A0A8J5M199_9STRA</name>
<evidence type="ECO:0000313" key="2">
    <source>
        <dbReference type="Proteomes" id="UP000709295"/>
    </source>
</evidence>
<organism evidence="1 2">
    <name type="scientific">Phytophthora aleatoria</name>
    <dbReference type="NCBI Taxonomy" id="2496075"/>
    <lineage>
        <taxon>Eukaryota</taxon>
        <taxon>Sar</taxon>
        <taxon>Stramenopiles</taxon>
        <taxon>Oomycota</taxon>
        <taxon>Peronosporomycetes</taxon>
        <taxon>Peronosporales</taxon>
        <taxon>Peronosporaceae</taxon>
        <taxon>Phytophthora</taxon>
    </lineage>
</organism>
<sequence>MKCAIRTEVAKRCSRAGCSSIARARGLCKNTHSRNLHRRRMRQHCTLKRPLWGIRRRKTMQTTGLFITLSKNNYAGDITGHQVVRKAARVCPPRQDIAYATAWPTE</sequence>
<evidence type="ECO:0000313" key="1">
    <source>
        <dbReference type="EMBL" id="KAG6943617.1"/>
    </source>
</evidence>
<keyword evidence="2" id="KW-1185">Reference proteome</keyword>
<dbReference type="EMBL" id="JAENGY010002648">
    <property type="protein sequence ID" value="KAG6943617.1"/>
    <property type="molecule type" value="Genomic_DNA"/>
</dbReference>
<proteinExistence type="predicted"/>
<protein>
    <submittedName>
        <fullName evidence="1">Uncharacterized protein</fullName>
    </submittedName>
</protein>